<dbReference type="OrthoDB" id="9812260at2"/>
<dbReference type="SMART" id="SM00267">
    <property type="entry name" value="GGDEF"/>
    <property type="match status" value="1"/>
</dbReference>
<dbReference type="Pfam" id="PF00990">
    <property type="entry name" value="GGDEF"/>
    <property type="match status" value="1"/>
</dbReference>
<dbReference type="NCBIfam" id="TIGR00254">
    <property type="entry name" value="GGDEF"/>
    <property type="match status" value="1"/>
</dbReference>
<dbReference type="GO" id="GO:0000160">
    <property type="term" value="P:phosphorelay signal transduction system"/>
    <property type="evidence" value="ECO:0007669"/>
    <property type="project" value="InterPro"/>
</dbReference>
<keyword evidence="7" id="KW-1185">Reference proteome</keyword>
<gene>
    <name evidence="6" type="ORF">SAMN06265173_10367</name>
</gene>
<dbReference type="InterPro" id="IPR011006">
    <property type="entry name" value="CheY-like_superfamily"/>
</dbReference>
<evidence type="ECO:0000259" key="4">
    <source>
        <dbReference type="PROSITE" id="PS50110"/>
    </source>
</evidence>
<comment type="catalytic activity">
    <reaction evidence="2">
        <text>2 GTP = 3',3'-c-di-GMP + 2 diphosphate</text>
        <dbReference type="Rhea" id="RHEA:24898"/>
        <dbReference type="ChEBI" id="CHEBI:33019"/>
        <dbReference type="ChEBI" id="CHEBI:37565"/>
        <dbReference type="ChEBI" id="CHEBI:58805"/>
        <dbReference type="EC" id="2.7.7.65"/>
    </reaction>
</comment>
<dbReference type="CDD" id="cd01949">
    <property type="entry name" value="GGDEF"/>
    <property type="match status" value="1"/>
</dbReference>
<accession>A0A521BHA4</accession>
<dbReference type="Proteomes" id="UP000316030">
    <property type="component" value="Unassembled WGS sequence"/>
</dbReference>
<dbReference type="PANTHER" id="PTHR45138:SF9">
    <property type="entry name" value="DIGUANYLATE CYCLASE DGCM-RELATED"/>
    <property type="match status" value="1"/>
</dbReference>
<dbReference type="GO" id="GO:0005886">
    <property type="term" value="C:plasma membrane"/>
    <property type="evidence" value="ECO:0007669"/>
    <property type="project" value="TreeGrafter"/>
</dbReference>
<dbReference type="EMBL" id="FXTO01000003">
    <property type="protein sequence ID" value="SMO46527.1"/>
    <property type="molecule type" value="Genomic_DNA"/>
</dbReference>
<evidence type="ECO:0000256" key="3">
    <source>
        <dbReference type="PROSITE-ProRule" id="PRU00169"/>
    </source>
</evidence>
<dbReference type="SUPFAM" id="SSF55073">
    <property type="entry name" value="Nucleotide cyclase"/>
    <property type="match status" value="1"/>
</dbReference>
<dbReference type="InterPro" id="IPR029787">
    <property type="entry name" value="Nucleotide_cyclase"/>
</dbReference>
<feature type="domain" description="GGDEF" evidence="5">
    <location>
        <begin position="322"/>
        <end position="465"/>
    </location>
</feature>
<organism evidence="6 7">
    <name type="scientific">Thalassovita litoralis</name>
    <dbReference type="NCBI Taxonomy" id="1010611"/>
    <lineage>
        <taxon>Bacteria</taxon>
        <taxon>Pseudomonadati</taxon>
        <taxon>Pseudomonadota</taxon>
        <taxon>Alphaproteobacteria</taxon>
        <taxon>Rhodobacterales</taxon>
        <taxon>Roseobacteraceae</taxon>
        <taxon>Thalassovita</taxon>
    </lineage>
</organism>
<dbReference type="PROSITE" id="PS50887">
    <property type="entry name" value="GGDEF"/>
    <property type="match status" value="1"/>
</dbReference>
<feature type="domain" description="Response regulatory" evidence="4">
    <location>
        <begin position="4"/>
        <end position="120"/>
    </location>
</feature>
<comment type="caution">
    <text evidence="3">Lacks conserved residue(s) required for the propagation of feature annotation.</text>
</comment>
<dbReference type="GO" id="GO:0043709">
    <property type="term" value="P:cell adhesion involved in single-species biofilm formation"/>
    <property type="evidence" value="ECO:0007669"/>
    <property type="project" value="TreeGrafter"/>
</dbReference>
<dbReference type="InterPro" id="IPR043128">
    <property type="entry name" value="Rev_trsase/Diguanyl_cyclase"/>
</dbReference>
<dbReference type="GO" id="GO:0052621">
    <property type="term" value="F:diguanylate cyclase activity"/>
    <property type="evidence" value="ECO:0007669"/>
    <property type="project" value="UniProtKB-EC"/>
</dbReference>
<evidence type="ECO:0000313" key="7">
    <source>
        <dbReference type="Proteomes" id="UP000316030"/>
    </source>
</evidence>
<evidence type="ECO:0000256" key="1">
    <source>
        <dbReference type="ARBA" id="ARBA00012528"/>
    </source>
</evidence>
<name>A0A521BHA4_9RHOB</name>
<reference evidence="6 7" key="1">
    <citation type="submission" date="2017-05" db="EMBL/GenBank/DDBJ databases">
        <authorList>
            <person name="Varghese N."/>
            <person name="Submissions S."/>
        </authorList>
    </citation>
    <scope>NUCLEOTIDE SEQUENCE [LARGE SCALE GENOMIC DNA]</scope>
    <source>
        <strain evidence="6 7">DSM 29506</strain>
    </source>
</reference>
<evidence type="ECO:0000313" key="6">
    <source>
        <dbReference type="EMBL" id="SMO46527.1"/>
    </source>
</evidence>
<dbReference type="AlphaFoldDB" id="A0A521BHA4"/>
<proteinExistence type="predicted"/>
<dbReference type="FunFam" id="3.30.70.270:FF:000001">
    <property type="entry name" value="Diguanylate cyclase domain protein"/>
    <property type="match status" value="1"/>
</dbReference>
<dbReference type="Gene3D" id="3.40.50.2300">
    <property type="match status" value="1"/>
</dbReference>
<dbReference type="InterPro" id="IPR000160">
    <property type="entry name" value="GGDEF_dom"/>
</dbReference>
<sequence length="468" mass="50715">MTGKILIIDGITTNRISLRVRLCAAYYEVAQAATGAEGLAMLDTARPDLVLISSTLPDMKPCDLCRSLRQNPAQGDLPVIVLDTAPTRERRHAALAAGADDTLDRHTEPRLLLARLRSLLRGGTSREDRNLHSHARASVGFAEPTTAFTQKPHVALISEDTGRTLTWVKRLERLRPWRFSLHSPRALSLDFGQDGVPDVIVIAGGSGDEPDLGAALLATLGAQPGFRRCKFLVALPDTRPDPAAQMLDLGAHDLMTGPFDADEAVLRLDQLLRRKARSDQLHETLQNGLRAALIDPLTGLHNRRYALPELGRLVEESARNNTGLAVMLADLDHFKRLNDSYGHAAGDAVLAEVSRRLRGAMRPGDLLARYGGEEFLIALPQLSPSEARQAADRLCRAVGDLPLTIPGHAQPLPVTISIGLAVMAPQPAEMNTCAQTRITGLLSRADRTLYGAKADGRNQVTMLDRPAA</sequence>
<dbReference type="InterPro" id="IPR001789">
    <property type="entry name" value="Sig_transdc_resp-reg_receiver"/>
</dbReference>
<dbReference type="Gene3D" id="3.30.70.270">
    <property type="match status" value="1"/>
</dbReference>
<dbReference type="PROSITE" id="PS50110">
    <property type="entry name" value="RESPONSE_REGULATORY"/>
    <property type="match status" value="1"/>
</dbReference>
<dbReference type="SUPFAM" id="SSF52172">
    <property type="entry name" value="CheY-like"/>
    <property type="match status" value="2"/>
</dbReference>
<evidence type="ECO:0000259" key="5">
    <source>
        <dbReference type="PROSITE" id="PS50887"/>
    </source>
</evidence>
<dbReference type="EC" id="2.7.7.65" evidence="1"/>
<protein>
    <recommendedName>
        <fullName evidence="1">diguanylate cyclase</fullName>
        <ecNumber evidence="1">2.7.7.65</ecNumber>
    </recommendedName>
</protein>
<dbReference type="PANTHER" id="PTHR45138">
    <property type="entry name" value="REGULATORY COMPONENTS OF SENSORY TRANSDUCTION SYSTEM"/>
    <property type="match status" value="1"/>
</dbReference>
<dbReference type="RefSeq" id="WP_142492113.1">
    <property type="nucleotide sequence ID" value="NZ_FXTO01000003.1"/>
</dbReference>
<evidence type="ECO:0000256" key="2">
    <source>
        <dbReference type="ARBA" id="ARBA00034247"/>
    </source>
</evidence>
<dbReference type="SMART" id="SM00448">
    <property type="entry name" value="REC"/>
    <property type="match status" value="1"/>
</dbReference>
<dbReference type="InterPro" id="IPR050469">
    <property type="entry name" value="Diguanylate_Cyclase"/>
</dbReference>
<dbReference type="GO" id="GO:1902201">
    <property type="term" value="P:negative regulation of bacterial-type flagellum-dependent cell motility"/>
    <property type="evidence" value="ECO:0007669"/>
    <property type="project" value="TreeGrafter"/>
</dbReference>
<dbReference type="Pfam" id="PF00072">
    <property type="entry name" value="Response_reg"/>
    <property type="match status" value="1"/>
</dbReference>